<sequence>MAESSRLAVLELALDSPILIPVRQGRAVIVRRDLTTSVLPFAVLFQPAGNWGSSNSHA</sequence>
<organism evidence="1 2">
    <name type="scientific">Nitrosospira multiformis</name>
    <dbReference type="NCBI Taxonomy" id="1231"/>
    <lineage>
        <taxon>Bacteria</taxon>
        <taxon>Pseudomonadati</taxon>
        <taxon>Pseudomonadota</taxon>
        <taxon>Betaproteobacteria</taxon>
        <taxon>Nitrosomonadales</taxon>
        <taxon>Nitrosomonadaceae</taxon>
        <taxon>Nitrosospira</taxon>
    </lineage>
</organism>
<evidence type="ECO:0000313" key="2">
    <source>
        <dbReference type="Proteomes" id="UP000182649"/>
    </source>
</evidence>
<dbReference type="EMBL" id="FPBZ01000001">
    <property type="protein sequence ID" value="SFU34414.1"/>
    <property type="molecule type" value="Genomic_DNA"/>
</dbReference>
<gene>
    <name evidence="1" type="ORF">SAMN05216417_101400</name>
</gene>
<name>A0A1I7FE44_9PROT</name>
<dbReference type="Proteomes" id="UP000182649">
    <property type="component" value="Unassembled WGS sequence"/>
</dbReference>
<accession>A0A1I7FE44</accession>
<protein>
    <submittedName>
        <fullName evidence="1">Uncharacterized protein</fullName>
    </submittedName>
</protein>
<reference evidence="1 2" key="1">
    <citation type="submission" date="2016-10" db="EMBL/GenBank/DDBJ databases">
        <authorList>
            <person name="de Groot N.N."/>
        </authorList>
    </citation>
    <scope>NUCLEOTIDE SEQUENCE [LARGE SCALE GENOMIC DNA]</scope>
    <source>
        <strain evidence="1 2">Nl14</strain>
    </source>
</reference>
<proteinExistence type="predicted"/>
<dbReference type="AlphaFoldDB" id="A0A1I7FE44"/>
<evidence type="ECO:0000313" key="1">
    <source>
        <dbReference type="EMBL" id="SFU34414.1"/>
    </source>
</evidence>